<keyword evidence="1" id="KW-1133">Transmembrane helix</keyword>
<name>A0ABV2LHT0_9BACL</name>
<evidence type="ECO:0000313" key="2">
    <source>
        <dbReference type="EMBL" id="MET3727038.1"/>
    </source>
</evidence>
<accession>A0ABV2LHT0</accession>
<dbReference type="Proteomes" id="UP001549097">
    <property type="component" value="Unassembled WGS sequence"/>
</dbReference>
<reference evidence="2 3" key="1">
    <citation type="submission" date="2024-06" db="EMBL/GenBank/DDBJ databases">
        <title>Genomic Encyclopedia of Type Strains, Phase IV (KMG-IV): sequencing the most valuable type-strain genomes for metagenomic binning, comparative biology and taxonomic classification.</title>
        <authorList>
            <person name="Goeker M."/>
        </authorList>
    </citation>
    <scope>NUCLEOTIDE SEQUENCE [LARGE SCALE GENOMIC DNA]</scope>
    <source>
        <strain evidence="2 3">DSM 100124</strain>
    </source>
</reference>
<comment type="caution">
    <text evidence="2">The sequence shown here is derived from an EMBL/GenBank/DDBJ whole genome shotgun (WGS) entry which is preliminary data.</text>
</comment>
<dbReference type="RefSeq" id="WP_198768369.1">
    <property type="nucleotide sequence ID" value="NZ_JAEACF010000001.1"/>
</dbReference>
<feature type="transmembrane region" description="Helical" evidence="1">
    <location>
        <begin position="429"/>
        <end position="454"/>
    </location>
</feature>
<dbReference type="Pfam" id="PF16933">
    <property type="entry name" value="PelG"/>
    <property type="match status" value="1"/>
</dbReference>
<dbReference type="EMBL" id="JBEPMP010000001">
    <property type="protein sequence ID" value="MET3727038.1"/>
    <property type="molecule type" value="Genomic_DNA"/>
</dbReference>
<feature type="transmembrane region" description="Helical" evidence="1">
    <location>
        <begin position="404"/>
        <end position="423"/>
    </location>
</feature>
<keyword evidence="3" id="KW-1185">Reference proteome</keyword>
<sequence>MAGIGFQLHKMFQEDYFSSRAKAYGFTILLTSGPWLITIVILTLLQWGMQHYDIDRRTRELFVVSISYTFIFSQVIYFSLQLLVTRYIADLFYSGKIEDVASTSIGLAKVTCGLALLLWLPFAMLSPIPFWYDWIVLILFLIMNLIWVLFLYSTATKEYMNIVYAFFFGGSLTIVGFWVLPIGEFVRSLPVIKGAAVMLFVFTLGMLVTLLWLLYHLLTSFPDRPIGNQWGFIKYTYKYPDLLFTGIFYSLGLWVSNWIIWFGEGSVIVQETFRYHPDYDTALFWSFLTIIPTMMTFVISIETRFYKKYWTFYGFINEGGNLAQIQESKKIMIRVLKEEVIRLIRTQGLFTLLVLLLLPRFVTWFEWKADFFDLMPITLVAVFSISLVLTLSLLHLYFDDRRGAYVTTFIFFIVTSILTLMLLPLGFDWYGVGVAVGAACSFTYGGLRLISYVAEADFYIFTKRDPKHYQNSLEKIISNFSKN</sequence>
<feature type="transmembrane region" description="Helical" evidence="1">
    <location>
        <begin position="131"/>
        <end position="150"/>
    </location>
</feature>
<organism evidence="2 3">
    <name type="scientific">Fictibacillus halophilus</name>
    <dbReference type="NCBI Taxonomy" id="1610490"/>
    <lineage>
        <taxon>Bacteria</taxon>
        <taxon>Bacillati</taxon>
        <taxon>Bacillota</taxon>
        <taxon>Bacilli</taxon>
        <taxon>Bacillales</taxon>
        <taxon>Fictibacillaceae</taxon>
        <taxon>Fictibacillus</taxon>
    </lineage>
</organism>
<feature type="transmembrane region" description="Helical" evidence="1">
    <location>
        <begin position="282"/>
        <end position="301"/>
    </location>
</feature>
<protein>
    <submittedName>
        <fullName evidence="2">Membrane protein</fullName>
    </submittedName>
</protein>
<feature type="transmembrane region" description="Helical" evidence="1">
    <location>
        <begin position="374"/>
        <end position="397"/>
    </location>
</feature>
<evidence type="ECO:0000313" key="3">
    <source>
        <dbReference type="Proteomes" id="UP001549097"/>
    </source>
</evidence>
<feature type="transmembrane region" description="Helical" evidence="1">
    <location>
        <begin position="340"/>
        <end position="362"/>
    </location>
</feature>
<feature type="transmembrane region" description="Helical" evidence="1">
    <location>
        <begin position="195"/>
        <end position="218"/>
    </location>
</feature>
<evidence type="ECO:0000256" key="1">
    <source>
        <dbReference type="SAM" id="Phobius"/>
    </source>
</evidence>
<gene>
    <name evidence="2" type="ORF">ABID52_000619</name>
</gene>
<dbReference type="InterPro" id="IPR031617">
    <property type="entry name" value="PelG"/>
</dbReference>
<feature type="transmembrane region" description="Helical" evidence="1">
    <location>
        <begin position="21"/>
        <end position="49"/>
    </location>
</feature>
<keyword evidence="1" id="KW-0812">Transmembrane</keyword>
<proteinExistence type="predicted"/>
<feature type="transmembrane region" description="Helical" evidence="1">
    <location>
        <begin position="61"/>
        <end position="84"/>
    </location>
</feature>
<feature type="transmembrane region" description="Helical" evidence="1">
    <location>
        <begin position="105"/>
        <end position="125"/>
    </location>
</feature>
<feature type="transmembrane region" description="Helical" evidence="1">
    <location>
        <begin position="239"/>
        <end position="262"/>
    </location>
</feature>
<feature type="transmembrane region" description="Helical" evidence="1">
    <location>
        <begin position="162"/>
        <end position="183"/>
    </location>
</feature>
<keyword evidence="1" id="KW-0472">Membrane</keyword>